<reference evidence="4" key="1">
    <citation type="submission" date="2024-06" db="EMBL/GenBank/DDBJ databases">
        <authorList>
            <person name="Ryan C."/>
        </authorList>
    </citation>
    <scope>NUCLEOTIDE SEQUENCE [LARGE SCALE GENOMIC DNA]</scope>
</reference>
<feature type="region of interest" description="Disordered" evidence="1">
    <location>
        <begin position="108"/>
        <end position="135"/>
    </location>
</feature>
<reference evidence="3 4" key="2">
    <citation type="submission" date="2024-10" db="EMBL/GenBank/DDBJ databases">
        <authorList>
            <person name="Ryan C."/>
        </authorList>
    </citation>
    <scope>NUCLEOTIDE SEQUENCE [LARGE SCALE GENOMIC DNA]</scope>
</reference>
<keyword evidence="4" id="KW-1185">Reference proteome</keyword>
<dbReference type="Proteomes" id="UP001497457">
    <property type="component" value="Chromosome 33rd"/>
</dbReference>
<sequence length="344" mass="35709">MQLFHFIAAWLFPGAACSSPKAATTKAMTAESSSVPDDNASSMAFSVKAADDDSGSCVSSSSSSPSSSSDDHPKFFTSRHHQQQQQSPPASPLCFGAGGAAGRFLRGSRAARARSPTKHEAAAAKASMSPAPAAKGDAVGRYLRKISRRLRKARAAAVSNKGSPPSRGGGAGDDTARERAEAVARAISYCKETLRLGAEAPPPSPSLGDLLHGRQPEIIASAAACCGDGSAGSKTPPPMQATGKQAGKDKEATRPVSPSRDSSVTGSDIIVHGKELPRHGHDAMDKCCGGEPATMAEPATSSSPSDLAADEMRMPYGSFDEMEFLKNFDGDEEMIGHHFITLHI</sequence>
<proteinExistence type="predicted"/>
<feature type="signal peptide" evidence="2">
    <location>
        <begin position="1"/>
        <end position="17"/>
    </location>
</feature>
<feature type="compositionally biased region" description="Polar residues" evidence="1">
    <location>
        <begin position="29"/>
        <end position="44"/>
    </location>
</feature>
<feature type="compositionally biased region" description="Low complexity" evidence="1">
    <location>
        <begin position="123"/>
        <end position="135"/>
    </location>
</feature>
<feature type="compositionally biased region" description="Low complexity" evidence="1">
    <location>
        <begin position="55"/>
        <end position="68"/>
    </location>
</feature>
<feature type="region of interest" description="Disordered" evidence="1">
    <location>
        <begin position="228"/>
        <end position="266"/>
    </location>
</feature>
<feature type="chain" id="PRO_5044791179" evidence="2">
    <location>
        <begin position="18"/>
        <end position="344"/>
    </location>
</feature>
<gene>
    <name evidence="3" type="ORF">URODEC1_LOCUS85926</name>
</gene>
<dbReference type="EMBL" id="OZ075143">
    <property type="protein sequence ID" value="CAL5040150.1"/>
    <property type="molecule type" value="Genomic_DNA"/>
</dbReference>
<evidence type="ECO:0000256" key="2">
    <source>
        <dbReference type="SAM" id="SignalP"/>
    </source>
</evidence>
<protein>
    <submittedName>
        <fullName evidence="3">Uncharacterized protein</fullName>
    </submittedName>
</protein>
<evidence type="ECO:0000313" key="4">
    <source>
        <dbReference type="Proteomes" id="UP001497457"/>
    </source>
</evidence>
<feature type="region of interest" description="Disordered" evidence="1">
    <location>
        <begin position="29"/>
        <end position="94"/>
    </location>
</feature>
<evidence type="ECO:0000256" key="1">
    <source>
        <dbReference type="SAM" id="MobiDB-lite"/>
    </source>
</evidence>
<name>A0ABC9DK36_9POAL</name>
<organism evidence="3 4">
    <name type="scientific">Urochloa decumbens</name>
    <dbReference type="NCBI Taxonomy" id="240449"/>
    <lineage>
        <taxon>Eukaryota</taxon>
        <taxon>Viridiplantae</taxon>
        <taxon>Streptophyta</taxon>
        <taxon>Embryophyta</taxon>
        <taxon>Tracheophyta</taxon>
        <taxon>Spermatophyta</taxon>
        <taxon>Magnoliopsida</taxon>
        <taxon>Liliopsida</taxon>
        <taxon>Poales</taxon>
        <taxon>Poaceae</taxon>
        <taxon>PACMAD clade</taxon>
        <taxon>Panicoideae</taxon>
        <taxon>Panicodae</taxon>
        <taxon>Paniceae</taxon>
        <taxon>Melinidinae</taxon>
        <taxon>Urochloa</taxon>
    </lineage>
</organism>
<accession>A0ABC9DK36</accession>
<feature type="region of interest" description="Disordered" evidence="1">
    <location>
        <begin position="154"/>
        <end position="179"/>
    </location>
</feature>
<dbReference type="AlphaFoldDB" id="A0ABC9DK36"/>
<keyword evidence="2" id="KW-0732">Signal</keyword>
<evidence type="ECO:0000313" key="3">
    <source>
        <dbReference type="EMBL" id="CAL5040150.1"/>
    </source>
</evidence>